<dbReference type="Pfam" id="PF12728">
    <property type="entry name" value="HTH_17"/>
    <property type="match status" value="1"/>
</dbReference>
<dbReference type="InterPro" id="IPR041657">
    <property type="entry name" value="HTH_17"/>
</dbReference>
<dbReference type="AlphaFoldDB" id="A0A1H7PVH8"/>
<evidence type="ECO:0000259" key="1">
    <source>
        <dbReference type="Pfam" id="PF12728"/>
    </source>
</evidence>
<dbReference type="STRING" id="1036779.SAMN04515666_103626"/>
<dbReference type="RefSeq" id="WP_208862266.1">
    <property type="nucleotide sequence ID" value="NZ_FOAN01000003.1"/>
</dbReference>
<organism evidence="2 3">
    <name type="scientific">Bosea lupini</name>
    <dbReference type="NCBI Taxonomy" id="1036779"/>
    <lineage>
        <taxon>Bacteria</taxon>
        <taxon>Pseudomonadati</taxon>
        <taxon>Pseudomonadota</taxon>
        <taxon>Alphaproteobacteria</taxon>
        <taxon>Hyphomicrobiales</taxon>
        <taxon>Boseaceae</taxon>
        <taxon>Bosea</taxon>
    </lineage>
</organism>
<gene>
    <name evidence="2" type="ORF">SAMN04515666_103626</name>
</gene>
<feature type="domain" description="Helix-turn-helix" evidence="1">
    <location>
        <begin position="10"/>
        <end position="56"/>
    </location>
</feature>
<accession>A0A1H7PVH8</accession>
<protein>
    <submittedName>
        <fullName evidence="2">DNA binding domain-containing protein, excisionase family</fullName>
    </submittedName>
</protein>
<name>A0A1H7PVH8_9HYPH</name>
<evidence type="ECO:0000313" key="3">
    <source>
        <dbReference type="Proteomes" id="UP000199664"/>
    </source>
</evidence>
<proteinExistence type="predicted"/>
<sequence length="75" mass="8051">MNQPLGNLNTIEQARARLGGIGNTTVYDWIKTGRLRAIKLGARTFITDAEIDRLLADAVAAAEKTAAARRDRGAA</sequence>
<evidence type="ECO:0000313" key="2">
    <source>
        <dbReference type="EMBL" id="SEL39901.1"/>
    </source>
</evidence>
<dbReference type="Proteomes" id="UP000199664">
    <property type="component" value="Unassembled WGS sequence"/>
</dbReference>
<reference evidence="3" key="1">
    <citation type="submission" date="2016-10" db="EMBL/GenBank/DDBJ databases">
        <authorList>
            <person name="Varghese N."/>
            <person name="Submissions S."/>
        </authorList>
    </citation>
    <scope>NUCLEOTIDE SEQUENCE [LARGE SCALE GENOMIC DNA]</scope>
    <source>
        <strain evidence="3">LMG 26383,CCUG 61248,R- 45681</strain>
    </source>
</reference>
<dbReference type="EMBL" id="FOAN01000003">
    <property type="protein sequence ID" value="SEL39901.1"/>
    <property type="molecule type" value="Genomic_DNA"/>
</dbReference>
<keyword evidence="3" id="KW-1185">Reference proteome</keyword>